<dbReference type="PRINTS" id="PR01713">
    <property type="entry name" value="NUCEPIMERASE"/>
</dbReference>
<evidence type="ECO:0000256" key="7">
    <source>
        <dbReference type="ARBA" id="ARBA00023144"/>
    </source>
</evidence>
<dbReference type="Gene3D" id="3.40.50.720">
    <property type="entry name" value="NAD(P)-binding Rossmann-like Domain"/>
    <property type="match status" value="1"/>
</dbReference>
<proteinExistence type="inferred from homology"/>
<dbReference type="Gene3D" id="3.90.25.10">
    <property type="entry name" value="UDP-galactose 4-epimerase, domain 1"/>
    <property type="match status" value="1"/>
</dbReference>
<name>A0A8S3ZCB2_9EUPU</name>
<feature type="domain" description="NAD(P)-binding" evidence="10">
    <location>
        <begin position="3"/>
        <end position="254"/>
    </location>
</feature>
<keyword evidence="12" id="KW-1185">Reference proteome</keyword>
<organism evidence="11 12">
    <name type="scientific">Candidula unifasciata</name>
    <dbReference type="NCBI Taxonomy" id="100452"/>
    <lineage>
        <taxon>Eukaryota</taxon>
        <taxon>Metazoa</taxon>
        <taxon>Spiralia</taxon>
        <taxon>Lophotrochozoa</taxon>
        <taxon>Mollusca</taxon>
        <taxon>Gastropoda</taxon>
        <taxon>Heterobranchia</taxon>
        <taxon>Euthyneura</taxon>
        <taxon>Panpulmonata</taxon>
        <taxon>Eupulmonata</taxon>
        <taxon>Stylommatophora</taxon>
        <taxon>Helicina</taxon>
        <taxon>Helicoidea</taxon>
        <taxon>Geomitridae</taxon>
        <taxon>Candidula</taxon>
    </lineage>
</organism>
<dbReference type="InterPro" id="IPR005886">
    <property type="entry name" value="UDP_G4E"/>
</dbReference>
<evidence type="ECO:0000313" key="11">
    <source>
        <dbReference type="EMBL" id="CAG5125858.1"/>
    </source>
</evidence>
<dbReference type="Pfam" id="PF16363">
    <property type="entry name" value="GDP_Man_Dehyd"/>
    <property type="match status" value="1"/>
</dbReference>
<comment type="function">
    <text evidence="4">Catalyzes two distinct but analogous reactions: the reversible epimerization of UDP-glucose to UDP-galactose and the reversible epimerization of UDP-N-acetylglucosamine to UDP-N-acetylgalactosamine. The reaction with UDP-Gal plays a critical role in the Leloir pathway of galactose catabolism in which galactose is converted to the glycolytic intermediate glucose 6-phosphate. It contributes to the catabolism of dietary galactose and enables the endogenous biosynthesis of both UDP-Gal and UDP-GalNAc when exogenous sources are limited. Both UDP-sugar interconversions are important in the synthesis of glycoproteins and glycolipids.</text>
</comment>
<evidence type="ECO:0000256" key="1">
    <source>
        <dbReference type="ARBA" id="ARBA00000014"/>
    </source>
</evidence>
<accession>A0A8S3ZCB2</accession>
<dbReference type="AlphaFoldDB" id="A0A8S3ZCB2"/>
<dbReference type="SUPFAM" id="SSF51735">
    <property type="entry name" value="NAD(P)-binding Rossmann-fold domains"/>
    <property type="match status" value="1"/>
</dbReference>
<dbReference type="InterPro" id="IPR036291">
    <property type="entry name" value="NAD(P)-bd_dom_sf"/>
</dbReference>
<evidence type="ECO:0000259" key="10">
    <source>
        <dbReference type="Pfam" id="PF16363"/>
    </source>
</evidence>
<dbReference type="PANTHER" id="PTHR43725:SF47">
    <property type="entry name" value="UDP-GLUCOSE 4-EPIMERASE"/>
    <property type="match status" value="1"/>
</dbReference>
<dbReference type="PANTHER" id="PTHR43725">
    <property type="entry name" value="UDP-GLUCOSE 4-EPIMERASE"/>
    <property type="match status" value="1"/>
</dbReference>
<dbReference type="GO" id="GO:0005829">
    <property type="term" value="C:cytosol"/>
    <property type="evidence" value="ECO:0007669"/>
    <property type="project" value="TreeGrafter"/>
</dbReference>
<evidence type="ECO:0000256" key="6">
    <source>
        <dbReference type="ARBA" id="ARBA00023027"/>
    </source>
</evidence>
<evidence type="ECO:0000256" key="8">
    <source>
        <dbReference type="ARBA" id="ARBA00023235"/>
    </source>
</evidence>
<dbReference type="EMBL" id="CAJHNH020002189">
    <property type="protein sequence ID" value="CAG5125858.1"/>
    <property type="molecule type" value="Genomic_DNA"/>
</dbReference>
<dbReference type="GO" id="GO:0003978">
    <property type="term" value="F:UDP-glucose 4-epimerase activity"/>
    <property type="evidence" value="ECO:0007669"/>
    <property type="project" value="UniProtKB-UniRule"/>
</dbReference>
<comment type="cofactor">
    <cofactor evidence="3 9">
        <name>NAD(+)</name>
        <dbReference type="ChEBI" id="CHEBI:57540"/>
    </cofactor>
</comment>
<evidence type="ECO:0000256" key="3">
    <source>
        <dbReference type="ARBA" id="ARBA00001911"/>
    </source>
</evidence>
<comment type="subunit">
    <text evidence="9">Homodimer.</text>
</comment>
<dbReference type="EC" id="5.1.3.2" evidence="9"/>
<keyword evidence="9" id="KW-0119">Carbohydrate metabolism</keyword>
<dbReference type="GO" id="GO:0003974">
    <property type="term" value="F:UDP-N-acetylglucosamine 4-epimerase activity"/>
    <property type="evidence" value="ECO:0007669"/>
    <property type="project" value="UniProtKB-EC"/>
</dbReference>
<dbReference type="CDD" id="cd05247">
    <property type="entry name" value="UDP_G4E_1_SDR_e"/>
    <property type="match status" value="1"/>
</dbReference>
<comment type="similarity">
    <text evidence="9">Belongs to the NAD(P)-dependent epimerase/dehydratase family.</text>
</comment>
<keyword evidence="7" id="KW-0299">Galactose metabolism</keyword>
<comment type="catalytic activity">
    <reaction evidence="2 9">
        <text>UDP-alpha-D-glucose = UDP-alpha-D-galactose</text>
        <dbReference type="Rhea" id="RHEA:22168"/>
        <dbReference type="ChEBI" id="CHEBI:58885"/>
        <dbReference type="ChEBI" id="CHEBI:66914"/>
        <dbReference type="EC" id="5.1.3.2"/>
    </reaction>
</comment>
<comment type="catalytic activity">
    <reaction evidence="1">
        <text>UDP-N-acetyl-alpha-D-glucosamine = UDP-N-acetyl-alpha-D-galactosamine</text>
        <dbReference type="Rhea" id="RHEA:20517"/>
        <dbReference type="ChEBI" id="CHEBI:57705"/>
        <dbReference type="ChEBI" id="CHEBI:67138"/>
        <dbReference type="EC" id="5.1.3.7"/>
    </reaction>
</comment>
<dbReference type="GO" id="GO:0033499">
    <property type="term" value="P:galactose catabolic process via UDP-galactose, Leloir pathway"/>
    <property type="evidence" value="ECO:0007669"/>
    <property type="project" value="TreeGrafter"/>
</dbReference>
<sequence>HKEISVVIHFAALKAVGESVEKPLLYYRVNVLGTINLIEAMCEKGVTRIIFSSSATVYGDPVYLPMDEKHPVGNCTSPYAKSKHFVEEILFDICRIKPEWSVMVLRYFNPVGAHSSGMIGEDPQGIPNNLTPFVSQVAIGKRSELLVFGDDYNTHDGTGVRDYIHITDLAKGHIAAMTKVKDSTGFKVYNLGTGKGSSVLDVIKAFEKACGKKINYKVVARRDGDVAAMCADPKKAEEELGWKATYSLDDMCRDLWNWQSKNPNGFKTKNGIKH</sequence>
<evidence type="ECO:0000256" key="2">
    <source>
        <dbReference type="ARBA" id="ARBA00000083"/>
    </source>
</evidence>
<dbReference type="OrthoDB" id="9402762at2759"/>
<protein>
    <recommendedName>
        <fullName evidence="9">UDP-glucose 4-epimerase</fullName>
        <ecNumber evidence="9">5.1.3.2</ecNumber>
    </recommendedName>
</protein>
<dbReference type="NCBIfam" id="TIGR01179">
    <property type="entry name" value="galE"/>
    <property type="match status" value="1"/>
</dbReference>
<dbReference type="NCBIfam" id="NF007956">
    <property type="entry name" value="PRK10675.1"/>
    <property type="match status" value="1"/>
</dbReference>
<evidence type="ECO:0000256" key="4">
    <source>
        <dbReference type="ARBA" id="ARBA00002760"/>
    </source>
</evidence>
<keyword evidence="6 9" id="KW-0520">NAD</keyword>
<dbReference type="InterPro" id="IPR016040">
    <property type="entry name" value="NAD(P)-bd_dom"/>
</dbReference>
<evidence type="ECO:0000256" key="9">
    <source>
        <dbReference type="RuleBase" id="RU366046"/>
    </source>
</evidence>
<evidence type="ECO:0000313" key="12">
    <source>
        <dbReference type="Proteomes" id="UP000678393"/>
    </source>
</evidence>
<gene>
    <name evidence="11" type="ORF">CUNI_LOCUS11416</name>
</gene>
<comment type="pathway">
    <text evidence="5 9">Carbohydrate metabolism; galactose metabolism.</text>
</comment>
<reference evidence="11" key="1">
    <citation type="submission" date="2021-04" db="EMBL/GenBank/DDBJ databases">
        <authorList>
            <consortium name="Molecular Ecology Group"/>
        </authorList>
    </citation>
    <scope>NUCLEOTIDE SEQUENCE</scope>
</reference>
<evidence type="ECO:0000256" key="5">
    <source>
        <dbReference type="ARBA" id="ARBA00004947"/>
    </source>
</evidence>
<keyword evidence="8 9" id="KW-0413">Isomerase</keyword>
<feature type="non-terminal residue" evidence="11">
    <location>
        <position position="1"/>
    </location>
</feature>
<comment type="caution">
    <text evidence="11">The sequence shown here is derived from an EMBL/GenBank/DDBJ whole genome shotgun (WGS) entry which is preliminary data.</text>
</comment>
<dbReference type="Proteomes" id="UP000678393">
    <property type="component" value="Unassembled WGS sequence"/>
</dbReference>